<keyword evidence="4" id="KW-1185">Reference proteome</keyword>
<dbReference type="Proteomes" id="UP000283269">
    <property type="component" value="Unassembled WGS sequence"/>
</dbReference>
<evidence type="ECO:0000313" key="4">
    <source>
        <dbReference type="Proteomes" id="UP000283269"/>
    </source>
</evidence>
<dbReference type="EMBL" id="NHYD01001241">
    <property type="protein sequence ID" value="PPQ91820.1"/>
    <property type="molecule type" value="Genomic_DNA"/>
</dbReference>
<protein>
    <submittedName>
        <fullName evidence="3">Uncharacterized protein</fullName>
    </submittedName>
</protein>
<proteinExistence type="predicted"/>
<feature type="transmembrane region" description="Helical" evidence="2">
    <location>
        <begin position="129"/>
        <end position="146"/>
    </location>
</feature>
<feature type="compositionally biased region" description="Polar residues" evidence="1">
    <location>
        <begin position="1"/>
        <end position="13"/>
    </location>
</feature>
<name>A0A409XM83_PSICY</name>
<dbReference type="InParanoid" id="A0A409XM83"/>
<organism evidence="3 4">
    <name type="scientific">Psilocybe cyanescens</name>
    <dbReference type="NCBI Taxonomy" id="93625"/>
    <lineage>
        <taxon>Eukaryota</taxon>
        <taxon>Fungi</taxon>
        <taxon>Dikarya</taxon>
        <taxon>Basidiomycota</taxon>
        <taxon>Agaricomycotina</taxon>
        <taxon>Agaricomycetes</taxon>
        <taxon>Agaricomycetidae</taxon>
        <taxon>Agaricales</taxon>
        <taxon>Agaricineae</taxon>
        <taxon>Strophariaceae</taxon>
        <taxon>Psilocybe</taxon>
    </lineage>
</organism>
<keyword evidence="2" id="KW-1133">Transmembrane helix</keyword>
<sequence length="190" mass="20937">MSFFTQPRTSSPQLLAPEDRNDGVPNAETQPLIQRAANSEDIKQESDTQPALTTTPPSPQTSLGLLPSHPPRSGEGPIRLAPDEDQATQSRTGFHLWPTTGRFTLPDRFRITREMRPEDRGILDDMRRGTMIIVTTPIAFTGMALYSCGMIIEGVALLLKGVGSLGGRVLMRRRQRSQATQSQSADPLWV</sequence>
<evidence type="ECO:0000256" key="2">
    <source>
        <dbReference type="SAM" id="Phobius"/>
    </source>
</evidence>
<comment type="caution">
    <text evidence="3">The sequence shown here is derived from an EMBL/GenBank/DDBJ whole genome shotgun (WGS) entry which is preliminary data.</text>
</comment>
<feature type="compositionally biased region" description="Low complexity" evidence="1">
    <location>
        <begin position="48"/>
        <end position="67"/>
    </location>
</feature>
<evidence type="ECO:0000256" key="1">
    <source>
        <dbReference type="SAM" id="MobiDB-lite"/>
    </source>
</evidence>
<dbReference type="AlphaFoldDB" id="A0A409XM83"/>
<dbReference type="OrthoDB" id="3270770at2759"/>
<evidence type="ECO:0000313" key="3">
    <source>
        <dbReference type="EMBL" id="PPQ91820.1"/>
    </source>
</evidence>
<feature type="region of interest" description="Disordered" evidence="1">
    <location>
        <begin position="1"/>
        <end position="91"/>
    </location>
</feature>
<keyword evidence="2" id="KW-0472">Membrane</keyword>
<keyword evidence="2" id="KW-0812">Transmembrane</keyword>
<accession>A0A409XM83</accession>
<gene>
    <name evidence="3" type="ORF">CVT25_000269</name>
</gene>
<reference evidence="3 4" key="1">
    <citation type="journal article" date="2018" name="Evol. Lett.">
        <title>Horizontal gene cluster transfer increased hallucinogenic mushroom diversity.</title>
        <authorList>
            <person name="Reynolds H.T."/>
            <person name="Vijayakumar V."/>
            <person name="Gluck-Thaler E."/>
            <person name="Korotkin H.B."/>
            <person name="Matheny P.B."/>
            <person name="Slot J.C."/>
        </authorList>
    </citation>
    <scope>NUCLEOTIDE SEQUENCE [LARGE SCALE GENOMIC DNA]</scope>
    <source>
        <strain evidence="3 4">2631</strain>
    </source>
</reference>